<evidence type="ECO:0000256" key="1">
    <source>
        <dbReference type="ARBA" id="ARBA00001947"/>
    </source>
</evidence>
<evidence type="ECO:0000313" key="11">
    <source>
        <dbReference type="Proteomes" id="UP001199916"/>
    </source>
</evidence>
<gene>
    <name evidence="10" type="ORF">LQV63_17480</name>
</gene>
<comment type="cofactor">
    <cofactor evidence="1">
        <name>Zn(2+)</name>
        <dbReference type="ChEBI" id="CHEBI:29105"/>
    </cofactor>
</comment>
<dbReference type="PRINTS" id="PR00765">
    <property type="entry name" value="CRBOXYPTASEA"/>
</dbReference>
<dbReference type="Proteomes" id="UP001199916">
    <property type="component" value="Unassembled WGS sequence"/>
</dbReference>
<dbReference type="InterPro" id="IPR018392">
    <property type="entry name" value="LysM"/>
</dbReference>
<dbReference type="SMART" id="SM00631">
    <property type="entry name" value="Zn_pept"/>
    <property type="match status" value="1"/>
</dbReference>
<keyword evidence="6" id="KW-0482">Metalloprotease</keyword>
<evidence type="ECO:0000256" key="4">
    <source>
        <dbReference type="ARBA" id="ARBA00022801"/>
    </source>
</evidence>
<organism evidence="10 11">
    <name type="scientific">Paenibacillus profundus</name>
    <dbReference type="NCBI Taxonomy" id="1173085"/>
    <lineage>
        <taxon>Bacteria</taxon>
        <taxon>Bacillati</taxon>
        <taxon>Bacillota</taxon>
        <taxon>Bacilli</taxon>
        <taxon>Bacillales</taxon>
        <taxon>Paenibacillaceae</taxon>
        <taxon>Paenibacillus</taxon>
    </lineage>
</organism>
<evidence type="ECO:0000256" key="5">
    <source>
        <dbReference type="ARBA" id="ARBA00022833"/>
    </source>
</evidence>
<feature type="domain" description="LysM" evidence="8">
    <location>
        <begin position="54"/>
        <end position="98"/>
    </location>
</feature>
<comment type="caution">
    <text evidence="10">The sequence shown here is derived from an EMBL/GenBank/DDBJ whole genome shotgun (WGS) entry which is preliminary data.</text>
</comment>
<dbReference type="CDD" id="cd00118">
    <property type="entry name" value="LysM"/>
    <property type="match status" value="2"/>
</dbReference>
<keyword evidence="5" id="KW-0862">Zinc</keyword>
<comment type="similarity">
    <text evidence="2 7">Belongs to the peptidase M14 family.</text>
</comment>
<dbReference type="PANTHER" id="PTHR11705:SF143">
    <property type="entry name" value="SLL0236 PROTEIN"/>
    <property type="match status" value="1"/>
</dbReference>
<dbReference type="CDD" id="cd06229">
    <property type="entry name" value="M14_Endopeptidase_I"/>
    <property type="match status" value="1"/>
</dbReference>
<dbReference type="SMART" id="SM00257">
    <property type="entry name" value="LysM"/>
    <property type="match status" value="2"/>
</dbReference>
<evidence type="ECO:0000313" key="10">
    <source>
        <dbReference type="EMBL" id="MCE5171095.1"/>
    </source>
</evidence>
<feature type="active site" description="Proton donor/acceptor" evidence="7">
    <location>
        <position position="370"/>
    </location>
</feature>
<dbReference type="InterPro" id="IPR000834">
    <property type="entry name" value="Peptidase_M14"/>
</dbReference>
<dbReference type="RefSeq" id="WP_233697655.1">
    <property type="nucleotide sequence ID" value="NZ_JAJNBZ010000014.1"/>
</dbReference>
<dbReference type="SUPFAM" id="SSF53187">
    <property type="entry name" value="Zn-dependent exopeptidases"/>
    <property type="match status" value="1"/>
</dbReference>
<feature type="domain" description="Peptidase M14" evidence="9">
    <location>
        <begin position="111"/>
        <end position="398"/>
    </location>
</feature>
<evidence type="ECO:0000259" key="9">
    <source>
        <dbReference type="PROSITE" id="PS52035"/>
    </source>
</evidence>
<evidence type="ECO:0000259" key="8">
    <source>
        <dbReference type="PROSITE" id="PS51782"/>
    </source>
</evidence>
<keyword evidence="11" id="KW-1185">Reference proteome</keyword>
<dbReference type="EMBL" id="JAJNBZ010000014">
    <property type="protein sequence ID" value="MCE5171095.1"/>
    <property type="molecule type" value="Genomic_DNA"/>
</dbReference>
<sequence length="408" mass="46106">MAIPYIVQQGDTYLRICTRYGINLHALFALNPQLDTEDYALPGQVITIPKRPNNTYIVQQHDTFYDIASRFHVPAQLLSSANPCINPSRLMEGQSLLIPYGCPEGALRRNAEYGHVQLTEDICRLSSRYSFISVETIGHSVLGKPIQAIGIGRGGVPIHANGAVHANEWITSALLVQFIEDYANAYDSGLAWRGWDAHAAYERTSLWIVPMVNPDGVELVQEGISLGHPFYKSIMEWNQGSNRFQRWKANVRGVDLNDQFPAHWEEERERRGMLSPAPLNYGGEQPLSEPEAAALASFTEQIPFELALSFHTQGQEIYWNYRDYEPEESLYWAERFQLVSGYRAVKLAGSDAGYKDWFIQRFLKPGFTIEVGLGSSPLPLHDFNSMYREVSSILMEALRGDIVENENT</sequence>
<protein>
    <submittedName>
        <fullName evidence="10">M14 family metallopeptidase</fullName>
    </submittedName>
</protein>
<keyword evidence="4" id="KW-0378">Hydrolase</keyword>
<evidence type="ECO:0000256" key="6">
    <source>
        <dbReference type="ARBA" id="ARBA00023049"/>
    </source>
</evidence>
<dbReference type="SUPFAM" id="SSF54106">
    <property type="entry name" value="LysM domain"/>
    <property type="match status" value="2"/>
</dbReference>
<reference evidence="10 11" key="1">
    <citation type="submission" date="2021-11" db="EMBL/GenBank/DDBJ databases">
        <title>Draft genome sequence of Paenibacillus profundus YoMME, a new Gram-positive bacteria with exoelectrogenic properties.</title>
        <authorList>
            <person name="Hubenova Y."/>
            <person name="Hubenova E."/>
            <person name="Manasiev Y."/>
            <person name="Peykov S."/>
            <person name="Mitov M."/>
        </authorList>
    </citation>
    <scope>NUCLEOTIDE SEQUENCE [LARGE SCALE GENOMIC DNA]</scope>
    <source>
        <strain evidence="10 11">YoMME</strain>
    </source>
</reference>
<dbReference type="Pfam" id="PF00246">
    <property type="entry name" value="Peptidase_M14"/>
    <property type="match status" value="1"/>
</dbReference>
<evidence type="ECO:0000256" key="2">
    <source>
        <dbReference type="ARBA" id="ARBA00005988"/>
    </source>
</evidence>
<dbReference type="Pfam" id="PF01476">
    <property type="entry name" value="LysM"/>
    <property type="match status" value="2"/>
</dbReference>
<keyword evidence="3" id="KW-0645">Protease</keyword>
<dbReference type="InterPro" id="IPR036779">
    <property type="entry name" value="LysM_dom_sf"/>
</dbReference>
<accession>A0ABS8YGI5</accession>
<feature type="domain" description="LysM" evidence="8">
    <location>
        <begin position="3"/>
        <end position="48"/>
    </location>
</feature>
<dbReference type="Gene3D" id="3.40.630.10">
    <property type="entry name" value="Zn peptidases"/>
    <property type="match status" value="1"/>
</dbReference>
<dbReference type="InterPro" id="IPR034274">
    <property type="entry name" value="ENP1_M14_CPD"/>
</dbReference>
<dbReference type="PANTHER" id="PTHR11705">
    <property type="entry name" value="PROTEASE FAMILY M14 CARBOXYPEPTIDASE A,B"/>
    <property type="match status" value="1"/>
</dbReference>
<evidence type="ECO:0000256" key="7">
    <source>
        <dbReference type="PROSITE-ProRule" id="PRU01379"/>
    </source>
</evidence>
<evidence type="ECO:0000256" key="3">
    <source>
        <dbReference type="ARBA" id="ARBA00022670"/>
    </source>
</evidence>
<name>A0ABS8YGI5_9BACL</name>
<dbReference type="PROSITE" id="PS52035">
    <property type="entry name" value="PEPTIDASE_M14"/>
    <property type="match status" value="1"/>
</dbReference>
<dbReference type="PROSITE" id="PS51782">
    <property type="entry name" value="LYSM"/>
    <property type="match status" value="2"/>
</dbReference>
<proteinExistence type="inferred from homology"/>
<dbReference type="Gene3D" id="3.10.350.10">
    <property type="entry name" value="LysM domain"/>
    <property type="match status" value="2"/>
</dbReference>